<sequence length="1619" mass="180549">MSRFPSGGGGFGGLGTSSSTTLSYITPPPDLSRLPADIVVQFKNLLKKDSTTKSKALEEIVVYVETLPSKDGRVEDSVLDAWADLYPRVSIDNSRRVRELSHIVLRELFKSARKSLVKRLPRLIGAWFGGTCDKEKVVSRAANDGMSEFLGTEERKLALWSKAQKNIMDYAIEAISETPDTLTDPRTCTKEDSEAKYYRVAASSLYLVLNLMEKTDIQNIEDQIDRYLGMESVWSLATADEYFARRMLYQLLQTCLDKKPDLLKPRFLRAAKSAYRQGRVLNTDCLKSSQAGTAKDLAILLTNLTEVFPEIWAIKKHPLQQLQPFVEKGSQGSSRAYWEELWNLLSVLPGEAPSEELAASFLASLRRGVSHREEPRENGLLAWCCYINTFERFASGFTPDRAFLQQHIFPLTQQYLYPTPQFSTWIPPVPPRLLPKAWRIVAYHTDASVQRCADEEWRRLRDSFCSRLSNSLPEVSKEYQESQQAIAAEGDRWFTLVAMILSHGPQTENQPEVTDNNRHLDTIVTSCSVALLQAARDLLLKRNYKPFGAAALLQSALKKCPDSCIDGDLLFSLFSLNDPEKIKILVESPSLQYLVSCLDKAANIQPDRFKEIWNSLIQSALESSAMVSQTAVKLLLSISSATGPASKNASLQKFLGSIMRACAKGNPSSSWELCETAIKWAVVDETLLQSLAEDIIRDLVSVDTAPALKVLYLIKLNRPTLLSSDSDLYIQLLAKLLALAEISAHVGSETATILQKFLDQASTGEVSNVKIVQSNLDDAELSSLSVEILLQQASKALSSGSVPVEELVPNTNVWMGEISPLLEEIPDPSLSLTNNLGGAYLLVKPTVTSAKVKAKRDKTGRSIPARMALYTSKLLSSHMQLSSLPIELQVELIYLLYLTIELAGDQLTLMGVNGLWSCVGTDEIAAEMQQLITQSRKIINDTVTNDTDWKGADLTGQSFIERLINLMLPRTADFSPRALYNAKALGSLFETLVDAQGPPAKLEEWLVKSGVMKPYKDTAFAAMAFFTGFGQVLARSDSVNILCTRMVSNMIGAYPGLETTLVFLVLLDGCMSVYEAGKVPVENRKQVIAFKQITSWLDTPDEMSPRLAAETCKVLERVFPNVKQAYGPYWEQITTYCIRLWTKAALDLANIRVPYLYSSIKLISALENTDDPNDDLAEALATHAKEKSRALVALLKLPRETPTTQPCQIVDMLLCRAVEKVPLEHLDGVILADLYGVVASESRTMQTAAFGLLHRALPAAQAQIAVDSLLEKKDARLPDELLSLLLDAPTLEDYPEELLVQFPTPVRGYLLAWHLIFDAYSKAPQKLRGDYTQCLKSEKYVEPLLYFMFDVLGHSAAHPLNLDKEGLTQDHIQDYDIKVADSEEEERNMHWLLVHLFYKALKYIPGLCKAWYLDARSRSKQTAVAVESWTTKYFAPLVISEALDDVNEWMATQETTEPDTKELELRVSKTAREVTAAYEIDEDAASIVIRIPTSYPLGNVEVVGLKRVAVDEKKWQSWIMITQGAIQFANGSIVDGLAVFRRNIIGALKNQTECAICYSIVSTDKKLPDKECPTCGHFFHRYCLYKWFTNSGHNTCPLCRKNIPYLGAETRSGRKTTPG</sequence>
<dbReference type="PANTHER" id="PTHR12389:SF0">
    <property type="entry name" value="E3 UBIQUITIN-PROTEIN LIGASE LISTERIN"/>
    <property type="match status" value="1"/>
</dbReference>
<comment type="function">
    <text evidence="14">E3 ubiquitin-protein ligase component of the ribosome quality control complex (RQC), a ribosome-associated complex that mediates ubiquitination and extraction of incompletely synthesized nascent chains for proteasomal degradation. Mediates ubiquitination of proteins derived from mRNAs lacking stop codons (non-stop proteins) and other translation arrest products induced by poly-lysine sequences and tandem rare codons. Ubiquitination leads to CDC48 recruitment for extraction and degradation of the incomplete translation product. May indirectly play a role in chromatin function and transcription.</text>
</comment>
<keyword evidence="12 16" id="KW-0833">Ubl conjugation pathway</keyword>
<dbReference type="Pfam" id="PF22999">
    <property type="entry name" value="LTN1_E3_ligase_6th"/>
    <property type="match status" value="1"/>
</dbReference>
<dbReference type="PANTHER" id="PTHR12389">
    <property type="entry name" value="ZINC FINGER PROTEIN 294"/>
    <property type="match status" value="1"/>
</dbReference>
<dbReference type="SUPFAM" id="SSF57850">
    <property type="entry name" value="RING/U-box"/>
    <property type="match status" value="1"/>
</dbReference>
<gene>
    <name evidence="18" type="ORF">B0H66DRAFT_640071</name>
</gene>
<evidence type="ECO:0000256" key="3">
    <source>
        <dbReference type="ARBA" id="ARBA00004906"/>
    </source>
</evidence>
<evidence type="ECO:0000256" key="7">
    <source>
        <dbReference type="ARBA" id="ARBA00022490"/>
    </source>
</evidence>
<keyword evidence="19" id="KW-1185">Reference proteome</keyword>
<keyword evidence="11 15" id="KW-0863">Zinc-finger</keyword>
<comment type="subcellular location">
    <subcellularLocation>
        <location evidence="2">Cytoplasm</location>
        <location evidence="2">Cytosol</location>
    </subcellularLocation>
</comment>
<dbReference type="EMBL" id="JAUEDM010000004">
    <property type="protein sequence ID" value="KAK3318725.1"/>
    <property type="molecule type" value="Genomic_DNA"/>
</dbReference>
<dbReference type="FunFam" id="3.30.40.10:FF:000038">
    <property type="entry name" value="E3 ubiquitin-protein ligase listerin"/>
    <property type="match status" value="1"/>
</dbReference>
<evidence type="ECO:0000256" key="8">
    <source>
        <dbReference type="ARBA" id="ARBA00022679"/>
    </source>
</evidence>
<comment type="caution">
    <text evidence="18">The sequence shown here is derived from an EMBL/GenBank/DDBJ whole genome shotgun (WGS) entry which is preliminary data.</text>
</comment>
<evidence type="ECO:0000259" key="17">
    <source>
        <dbReference type="PROSITE" id="PS50089"/>
    </source>
</evidence>
<keyword evidence="8 16" id="KW-0808">Transferase</keyword>
<evidence type="ECO:0000256" key="15">
    <source>
        <dbReference type="PROSITE-ProRule" id="PRU00175"/>
    </source>
</evidence>
<evidence type="ECO:0000256" key="13">
    <source>
        <dbReference type="ARBA" id="ARBA00022833"/>
    </source>
</evidence>
<feature type="domain" description="RING-type" evidence="17">
    <location>
        <begin position="1554"/>
        <end position="1600"/>
    </location>
</feature>
<comment type="function">
    <text evidence="16">E3 ubiquitin-protein ligase. Component of the ribosome quality control complex (RQC), a ribosome-associated complex that mediates ubiquitination and extraction of incompletely synthesized nascent chains for proteasomal degradation.</text>
</comment>
<evidence type="ECO:0000256" key="9">
    <source>
        <dbReference type="ARBA" id="ARBA00022723"/>
    </source>
</evidence>
<dbReference type="SMART" id="SM00184">
    <property type="entry name" value="RING"/>
    <property type="match status" value="1"/>
</dbReference>
<evidence type="ECO:0000256" key="11">
    <source>
        <dbReference type="ARBA" id="ARBA00022771"/>
    </source>
</evidence>
<comment type="catalytic activity">
    <reaction evidence="1 16">
        <text>S-ubiquitinyl-[E2 ubiquitin-conjugating enzyme]-L-cysteine + [acceptor protein]-L-lysine = [E2 ubiquitin-conjugating enzyme]-L-cysteine + N(6)-ubiquitinyl-[acceptor protein]-L-lysine.</text>
        <dbReference type="EC" id="2.3.2.27"/>
    </reaction>
</comment>
<evidence type="ECO:0000256" key="4">
    <source>
        <dbReference type="ARBA" id="ARBA00007997"/>
    </source>
</evidence>
<dbReference type="InterPro" id="IPR013083">
    <property type="entry name" value="Znf_RING/FYVE/PHD"/>
</dbReference>
<evidence type="ECO:0000256" key="14">
    <source>
        <dbReference type="ARBA" id="ARBA00055150"/>
    </source>
</evidence>
<dbReference type="InterPro" id="IPR054478">
    <property type="entry name" value="LTN1_UBC"/>
</dbReference>
<dbReference type="InterPro" id="IPR057030">
    <property type="entry name" value="TPR_Rkr-1"/>
</dbReference>
<evidence type="ECO:0000256" key="10">
    <source>
        <dbReference type="ARBA" id="ARBA00022737"/>
    </source>
</evidence>
<dbReference type="GO" id="GO:1990116">
    <property type="term" value="P:ribosome-associated ubiquitin-dependent protein catabolic process"/>
    <property type="evidence" value="ECO:0007669"/>
    <property type="project" value="UniProtKB-UniRule"/>
</dbReference>
<dbReference type="Pfam" id="PF13639">
    <property type="entry name" value="zf-RING_2"/>
    <property type="match status" value="1"/>
</dbReference>
<keyword evidence="7" id="KW-0963">Cytoplasm</keyword>
<comment type="similarity">
    <text evidence="4 16">Belongs to the LTN1 family.</text>
</comment>
<reference evidence="18" key="1">
    <citation type="journal article" date="2023" name="Mol. Phylogenet. Evol.">
        <title>Genome-scale phylogeny and comparative genomics of the fungal order Sordariales.</title>
        <authorList>
            <person name="Hensen N."/>
            <person name="Bonometti L."/>
            <person name="Westerberg I."/>
            <person name="Brannstrom I.O."/>
            <person name="Guillou S."/>
            <person name="Cros-Aarteil S."/>
            <person name="Calhoun S."/>
            <person name="Haridas S."/>
            <person name="Kuo A."/>
            <person name="Mondo S."/>
            <person name="Pangilinan J."/>
            <person name="Riley R."/>
            <person name="LaButti K."/>
            <person name="Andreopoulos B."/>
            <person name="Lipzen A."/>
            <person name="Chen C."/>
            <person name="Yan M."/>
            <person name="Daum C."/>
            <person name="Ng V."/>
            <person name="Clum A."/>
            <person name="Steindorff A."/>
            <person name="Ohm R.A."/>
            <person name="Martin F."/>
            <person name="Silar P."/>
            <person name="Natvig D.O."/>
            <person name="Lalanne C."/>
            <person name="Gautier V."/>
            <person name="Ament-Velasquez S.L."/>
            <person name="Kruys A."/>
            <person name="Hutchinson M.I."/>
            <person name="Powell A.J."/>
            <person name="Barry K."/>
            <person name="Miller A.N."/>
            <person name="Grigoriev I.V."/>
            <person name="Debuchy R."/>
            <person name="Gladieux P."/>
            <person name="Hiltunen Thoren M."/>
            <person name="Johannesson H."/>
        </authorList>
    </citation>
    <scope>NUCLEOTIDE SEQUENCE</scope>
    <source>
        <strain evidence="18">CBS 118394</strain>
    </source>
</reference>
<name>A0AAE0M4G7_9PEZI</name>
<protein>
    <recommendedName>
        <fullName evidence="6 16">E3 ubiquitin-protein ligase listerin</fullName>
        <ecNumber evidence="5 16">2.3.2.27</ecNumber>
    </recommendedName>
    <alternativeName>
        <fullName evidence="16">RING-type E3 ubiquitin transferase listerin</fullName>
    </alternativeName>
</protein>
<comment type="pathway">
    <text evidence="3 16">Protein modification; protein ubiquitination.</text>
</comment>
<dbReference type="GO" id="GO:0008270">
    <property type="term" value="F:zinc ion binding"/>
    <property type="evidence" value="ECO:0007669"/>
    <property type="project" value="UniProtKB-KW"/>
</dbReference>
<dbReference type="GO" id="GO:0072344">
    <property type="term" value="P:rescue of stalled ribosome"/>
    <property type="evidence" value="ECO:0007669"/>
    <property type="project" value="UniProtKB-UniRule"/>
</dbReference>
<evidence type="ECO:0000256" key="1">
    <source>
        <dbReference type="ARBA" id="ARBA00000900"/>
    </source>
</evidence>
<evidence type="ECO:0000256" key="6">
    <source>
        <dbReference type="ARBA" id="ARBA00017157"/>
    </source>
</evidence>
<dbReference type="GO" id="GO:0005829">
    <property type="term" value="C:cytosol"/>
    <property type="evidence" value="ECO:0007669"/>
    <property type="project" value="UniProtKB-SubCell"/>
</dbReference>
<dbReference type="InterPro" id="IPR016024">
    <property type="entry name" value="ARM-type_fold"/>
</dbReference>
<dbReference type="Proteomes" id="UP001283341">
    <property type="component" value="Unassembled WGS sequence"/>
</dbReference>
<evidence type="ECO:0000256" key="16">
    <source>
        <dbReference type="RuleBase" id="RU367090"/>
    </source>
</evidence>
<dbReference type="Pfam" id="PF22958">
    <property type="entry name" value="Ltn1_1st"/>
    <property type="match status" value="1"/>
</dbReference>
<dbReference type="Pfam" id="PF23280">
    <property type="entry name" value="TPR_26"/>
    <property type="match status" value="1"/>
</dbReference>
<dbReference type="CDD" id="cd16491">
    <property type="entry name" value="RING-CH-C4HC3_LTN1"/>
    <property type="match status" value="1"/>
</dbReference>
<dbReference type="GO" id="GO:0043023">
    <property type="term" value="F:ribosomal large subunit binding"/>
    <property type="evidence" value="ECO:0007669"/>
    <property type="project" value="TreeGrafter"/>
</dbReference>
<dbReference type="PROSITE" id="PS50089">
    <property type="entry name" value="ZF_RING_2"/>
    <property type="match status" value="1"/>
</dbReference>
<proteinExistence type="inferred from homology"/>
<keyword evidence="13 16" id="KW-0862">Zinc</keyword>
<dbReference type="Pfam" id="PF23009">
    <property type="entry name" value="UBC_like"/>
    <property type="match status" value="1"/>
</dbReference>
<dbReference type="Gene3D" id="3.30.40.10">
    <property type="entry name" value="Zinc/RING finger domain, C3HC4 (zinc finger)"/>
    <property type="match status" value="1"/>
</dbReference>
<dbReference type="InterPro" id="IPR039804">
    <property type="entry name" value="RING-CH-C4HC3_LTN1"/>
</dbReference>
<evidence type="ECO:0000256" key="5">
    <source>
        <dbReference type="ARBA" id="ARBA00012483"/>
    </source>
</evidence>
<dbReference type="InterPro" id="IPR054476">
    <property type="entry name" value="Ltn1_N"/>
</dbReference>
<evidence type="ECO:0000313" key="18">
    <source>
        <dbReference type="EMBL" id="KAK3318725.1"/>
    </source>
</evidence>
<dbReference type="EC" id="2.3.2.27" evidence="5 16"/>
<dbReference type="InterPro" id="IPR054477">
    <property type="entry name" value="LTN1_E3_ligase_6th"/>
</dbReference>
<organism evidence="18 19">
    <name type="scientific">Apodospora peruviana</name>
    <dbReference type="NCBI Taxonomy" id="516989"/>
    <lineage>
        <taxon>Eukaryota</taxon>
        <taxon>Fungi</taxon>
        <taxon>Dikarya</taxon>
        <taxon>Ascomycota</taxon>
        <taxon>Pezizomycotina</taxon>
        <taxon>Sordariomycetes</taxon>
        <taxon>Sordariomycetidae</taxon>
        <taxon>Sordariales</taxon>
        <taxon>Lasiosphaeriaceae</taxon>
        <taxon>Apodospora</taxon>
    </lineage>
</organism>
<keyword evidence="10" id="KW-0677">Repeat</keyword>
<dbReference type="GO" id="GO:0061630">
    <property type="term" value="F:ubiquitin protein ligase activity"/>
    <property type="evidence" value="ECO:0007669"/>
    <property type="project" value="UniProtKB-UniRule"/>
</dbReference>
<evidence type="ECO:0000313" key="19">
    <source>
        <dbReference type="Proteomes" id="UP001283341"/>
    </source>
</evidence>
<keyword evidence="9 16" id="KW-0479">Metal-binding</keyword>
<dbReference type="SMART" id="SM01197">
    <property type="entry name" value="FANCL_C"/>
    <property type="match status" value="1"/>
</dbReference>
<dbReference type="SUPFAM" id="SSF48371">
    <property type="entry name" value="ARM repeat"/>
    <property type="match status" value="1"/>
</dbReference>
<dbReference type="GO" id="GO:1990112">
    <property type="term" value="C:RQC complex"/>
    <property type="evidence" value="ECO:0007669"/>
    <property type="project" value="UniProtKB-UniRule"/>
</dbReference>
<dbReference type="InterPro" id="IPR039795">
    <property type="entry name" value="LTN1/Rkr1"/>
</dbReference>
<evidence type="ECO:0000256" key="2">
    <source>
        <dbReference type="ARBA" id="ARBA00004514"/>
    </source>
</evidence>
<reference evidence="18" key="2">
    <citation type="submission" date="2023-06" db="EMBL/GenBank/DDBJ databases">
        <authorList>
            <consortium name="Lawrence Berkeley National Laboratory"/>
            <person name="Haridas S."/>
            <person name="Hensen N."/>
            <person name="Bonometti L."/>
            <person name="Westerberg I."/>
            <person name="Brannstrom I.O."/>
            <person name="Guillou S."/>
            <person name="Cros-Aarteil S."/>
            <person name="Calhoun S."/>
            <person name="Kuo A."/>
            <person name="Mondo S."/>
            <person name="Pangilinan J."/>
            <person name="Riley R."/>
            <person name="Labutti K."/>
            <person name="Andreopoulos B."/>
            <person name="Lipzen A."/>
            <person name="Chen C."/>
            <person name="Yanf M."/>
            <person name="Daum C."/>
            <person name="Ng V."/>
            <person name="Clum A."/>
            <person name="Steindorff A."/>
            <person name="Ohm R."/>
            <person name="Martin F."/>
            <person name="Silar P."/>
            <person name="Natvig D."/>
            <person name="Lalanne C."/>
            <person name="Gautier V."/>
            <person name="Ament-Velasquez S.L."/>
            <person name="Kruys A."/>
            <person name="Hutchinson M.I."/>
            <person name="Powell A.J."/>
            <person name="Barry K."/>
            <person name="Miller A.N."/>
            <person name="Grigoriev I.V."/>
            <person name="Debuchy R."/>
            <person name="Gladieux P."/>
            <person name="Thoren M.H."/>
            <person name="Johannesson H."/>
        </authorList>
    </citation>
    <scope>NUCLEOTIDE SEQUENCE</scope>
    <source>
        <strain evidence="18">CBS 118394</strain>
    </source>
</reference>
<accession>A0AAE0M4G7</accession>
<evidence type="ECO:0000256" key="12">
    <source>
        <dbReference type="ARBA" id="ARBA00022786"/>
    </source>
</evidence>
<dbReference type="InterPro" id="IPR001841">
    <property type="entry name" value="Znf_RING"/>
</dbReference>
<comment type="subunit">
    <text evidence="16">Component of the ribosome quality control complex (RQC).</text>
</comment>